<keyword evidence="6" id="KW-1185">Reference proteome</keyword>
<dbReference type="Pfam" id="PF13432">
    <property type="entry name" value="TPR_16"/>
    <property type="match status" value="2"/>
</dbReference>
<feature type="region of interest" description="Disordered" evidence="2">
    <location>
        <begin position="778"/>
        <end position="799"/>
    </location>
</feature>
<dbReference type="InterPro" id="IPR011990">
    <property type="entry name" value="TPR-like_helical_dom_sf"/>
</dbReference>
<organism evidence="5 6">
    <name type="scientific">Methylotuvimicrobium alcaliphilum (strain DSM 19304 / NCIMB 14124 / VKM B-2133 / 20Z)</name>
    <name type="common">Methylomicrobium alcaliphilum</name>
    <dbReference type="NCBI Taxonomy" id="1091494"/>
    <lineage>
        <taxon>Bacteria</taxon>
        <taxon>Pseudomonadati</taxon>
        <taxon>Pseudomonadota</taxon>
        <taxon>Gammaproteobacteria</taxon>
        <taxon>Methylococcales</taxon>
        <taxon>Methylococcaceae</taxon>
        <taxon>Methylotuvimicrobium</taxon>
    </lineage>
</organism>
<dbReference type="PATRIC" id="fig|271065.3.peg.1458"/>
<evidence type="ECO:0000256" key="2">
    <source>
        <dbReference type="SAM" id="MobiDB-lite"/>
    </source>
</evidence>
<name>G4SX53_META2</name>
<feature type="repeat" description="TPR" evidence="1">
    <location>
        <begin position="62"/>
        <end position="95"/>
    </location>
</feature>
<dbReference type="Gene3D" id="1.25.40.10">
    <property type="entry name" value="Tetratricopeptide repeat domain"/>
    <property type="match status" value="5"/>
</dbReference>
<evidence type="ECO:0000313" key="6">
    <source>
        <dbReference type="Proteomes" id="UP000008315"/>
    </source>
</evidence>
<keyword evidence="3" id="KW-0732">Signal</keyword>
<gene>
    <name evidence="5" type="ordered locus">MEALZ_1420</name>
</gene>
<feature type="domain" description="Ancillary SecYEG translocon subunit/Cell division coordinator CpoB TPR" evidence="4">
    <location>
        <begin position="339"/>
        <end position="435"/>
    </location>
</feature>
<dbReference type="EMBL" id="FO082060">
    <property type="protein sequence ID" value="CCE23108.1"/>
    <property type="molecule type" value="Genomic_DNA"/>
</dbReference>
<sequence length="837" mass="95028">MLIRIIKNFTVVLCFSLLTACSSPEEIAMDSQAKGIELYNRGEYAKAELELKSAIQQDASVADAYYYLALVNEKNRNFKSMKDNLIEAIKLKPENLDAKLRLGKVLLLLNEAENALVQVKEILEQEADNVDAKTLEASILIRQNKMSEALPILDEVLKQDPMHNDALSLKAALLMEDQNFDEALSLIEPAIESDRDNLSLRLLKVKIDAQNKDIDAVIADYQDLIRIFPEKDELKYALAKIYSAAKKNQEAEHILTELVDQRPNDIQQKLILLGFIYQTDRNRTDEVLQSFIKSSQENPKHLLELAKWTLMVNNVSAAKQQLKDIADNKKFKADVRTEADLLLANIYFEQGDYKATSEAVQAILNKNQNQIGAKILKAKVWVQEGQLEEASALLNTVLWDMPNSDEAIVLLGDIFLQQGELDKAQKNFKEALDINPANLQALFPVVEKAVKENQLDYASQLLTKALARRRNQVSLLNKLVQIKMVQKDWEAAEKLITTMESQPKSIFLAKFLRGKLYQEQGDCNKAIPLFKETLARYPTQADSLTEMARCHEMLKQRPKMLAYLNALIKDNPANISAIVLKSKLMTLDRQFDDAVTLLKKAIDDYSNSVSLYSELARVYVQKNQIKDALKTYQVGLENNPGSLELSMLLASTYVEQKNYDEAVAIYYQVLEKNPKLDIARNNLAAILLDHYGQADDIEKAVQLVQRFKNSDQPYFIDTYAWAEFKAGRLNGNRLAPPLFLSRQNRHRQTRDGLVFTAFGQCLSNKLPRIQVSQTRGINHARQQGNHATALGRPRTEGDFAQQYPVPQTAFRDVVGQWMRRRFDHAHDGLPIVEKFAG</sequence>
<keyword evidence="1" id="KW-0802">TPR repeat</keyword>
<dbReference type="PANTHER" id="PTHR12558">
    <property type="entry name" value="CELL DIVISION CYCLE 16,23,27"/>
    <property type="match status" value="1"/>
</dbReference>
<dbReference type="InterPro" id="IPR019734">
    <property type="entry name" value="TPR_rpt"/>
</dbReference>
<dbReference type="InterPro" id="IPR018704">
    <property type="entry name" value="SecYEG/CpoB_TPR"/>
</dbReference>
<evidence type="ECO:0000259" key="4">
    <source>
        <dbReference type="Pfam" id="PF09976"/>
    </source>
</evidence>
<feature type="repeat" description="TPR" evidence="1">
    <location>
        <begin position="507"/>
        <end position="540"/>
    </location>
</feature>
<dbReference type="SUPFAM" id="SSF48452">
    <property type="entry name" value="TPR-like"/>
    <property type="match status" value="3"/>
</dbReference>
<reference evidence="6" key="1">
    <citation type="journal article" date="2012" name="J. Bacteriol.">
        <title>Genome sequence of the haloalkaliphilic methanotrophic bacterium Methylomicrobium alcaliphilum 20Z.</title>
        <authorList>
            <person name="Vuilleumier S."/>
            <person name="Khmelenina V.N."/>
            <person name="Bringel F."/>
            <person name="Reshetnikov A.S."/>
            <person name="Lajus A."/>
            <person name="Mangenot S."/>
            <person name="Rouy Z."/>
            <person name="Op den Camp H.J."/>
            <person name="Jetten M.S."/>
            <person name="Dispirito A.A."/>
            <person name="Dunfield P."/>
            <person name="Klotz M.G."/>
            <person name="Semrau J.D."/>
            <person name="Stein L.Y."/>
            <person name="Barbe V."/>
            <person name="Medigue C."/>
            <person name="Trotsenko Y.A."/>
            <person name="Kalyuzhnaya M.G."/>
        </authorList>
    </citation>
    <scope>NUCLEOTIDE SEQUENCE [LARGE SCALE GENOMIC DNA]</scope>
    <source>
        <strain evidence="6">DSM 19304 / NCIMB 14124 / VKM B-2133 / 20Z</strain>
    </source>
</reference>
<feature type="chain" id="PRO_5003468278" description="Ancillary SecYEG translocon subunit/Cell division coordinator CpoB TPR domain-containing protein" evidence="3">
    <location>
        <begin position="21"/>
        <end position="837"/>
    </location>
</feature>
<evidence type="ECO:0000313" key="5">
    <source>
        <dbReference type="EMBL" id="CCE23108.1"/>
    </source>
</evidence>
<dbReference type="HOGENOM" id="CLU_007251_1_0_6"/>
<evidence type="ECO:0000256" key="1">
    <source>
        <dbReference type="PROSITE-ProRule" id="PRU00339"/>
    </source>
</evidence>
<dbReference type="KEGG" id="mah:MEALZ_1420"/>
<dbReference type="AlphaFoldDB" id="G4SX53"/>
<dbReference type="Proteomes" id="UP000008315">
    <property type="component" value="Chromosome"/>
</dbReference>
<dbReference type="Pfam" id="PF14559">
    <property type="entry name" value="TPR_19"/>
    <property type="match status" value="3"/>
</dbReference>
<proteinExistence type="predicted"/>
<dbReference type="PANTHER" id="PTHR12558:SF44">
    <property type="entry name" value="TETRATRICOPEPTIDE REPEAT-CONTAINING PROTEIN"/>
    <property type="match status" value="1"/>
</dbReference>
<feature type="repeat" description="TPR" evidence="1">
    <location>
        <begin position="609"/>
        <end position="642"/>
    </location>
</feature>
<dbReference type="STRING" id="1091494.MEALZ_1420"/>
<feature type="repeat" description="TPR" evidence="1">
    <location>
        <begin position="405"/>
        <end position="438"/>
    </location>
</feature>
<evidence type="ECO:0000256" key="3">
    <source>
        <dbReference type="SAM" id="SignalP"/>
    </source>
</evidence>
<dbReference type="PROSITE" id="PS51257">
    <property type="entry name" value="PROKAR_LIPOPROTEIN"/>
    <property type="match status" value="1"/>
</dbReference>
<feature type="repeat" description="TPR" evidence="1">
    <location>
        <begin position="643"/>
        <end position="676"/>
    </location>
</feature>
<dbReference type="GO" id="GO:0051301">
    <property type="term" value="P:cell division"/>
    <property type="evidence" value="ECO:0007669"/>
    <property type="project" value="TreeGrafter"/>
</dbReference>
<dbReference type="PROSITE" id="PS50005">
    <property type="entry name" value="TPR"/>
    <property type="match status" value="5"/>
</dbReference>
<feature type="signal peptide" evidence="3">
    <location>
        <begin position="1"/>
        <end position="20"/>
    </location>
</feature>
<dbReference type="SMART" id="SM00028">
    <property type="entry name" value="TPR"/>
    <property type="match status" value="12"/>
</dbReference>
<dbReference type="Pfam" id="PF09976">
    <property type="entry name" value="TPR_21"/>
    <property type="match status" value="1"/>
</dbReference>
<dbReference type="PROSITE" id="PS50293">
    <property type="entry name" value="TPR_REGION"/>
    <property type="match status" value="1"/>
</dbReference>
<protein>
    <recommendedName>
        <fullName evidence="4">Ancillary SecYEG translocon subunit/Cell division coordinator CpoB TPR domain-containing protein</fullName>
    </recommendedName>
</protein>
<accession>G4SX53</accession>